<comment type="catalytic activity">
    <reaction evidence="8">
        <text>RNA(n) + a ribonucleoside 5'-triphosphate = RNA(n+1) + diphosphate</text>
        <dbReference type="Rhea" id="RHEA:21248"/>
        <dbReference type="Rhea" id="RHEA-COMP:14527"/>
        <dbReference type="Rhea" id="RHEA-COMP:17342"/>
        <dbReference type="ChEBI" id="CHEBI:33019"/>
        <dbReference type="ChEBI" id="CHEBI:61557"/>
        <dbReference type="ChEBI" id="CHEBI:140395"/>
        <dbReference type="EC" id="2.7.7.48"/>
    </reaction>
</comment>
<keyword evidence="9" id="KW-0479">Metal-binding</keyword>
<dbReference type="GO" id="GO:0003968">
    <property type="term" value="F:RNA-directed RNA polymerase activity"/>
    <property type="evidence" value="ECO:0007669"/>
    <property type="project" value="UniProtKB-KW"/>
</dbReference>
<dbReference type="InterPro" id="IPR005093">
    <property type="entry name" value="RNArep_beta"/>
</dbReference>
<name>A0A8S5L033_9VIRU</name>
<dbReference type="GO" id="GO:0046872">
    <property type="term" value="F:metal ion binding"/>
    <property type="evidence" value="ECO:0007669"/>
    <property type="project" value="UniProtKB-KW"/>
</dbReference>
<keyword evidence="4" id="KW-0548">Nucleotidyltransferase</keyword>
<keyword evidence="6" id="KW-0693">Viral RNA replication</keyword>
<dbReference type="EC" id="2.7.7.48" evidence="1"/>
<dbReference type="EMBL" id="BK013683">
    <property type="protein sequence ID" value="DAD50985.1"/>
    <property type="molecule type" value="Genomic_RNA"/>
</dbReference>
<feature type="binding site" evidence="9">
    <location>
        <position position="326"/>
    </location>
    <ligand>
        <name>Mg(2+)</name>
        <dbReference type="ChEBI" id="CHEBI:18420"/>
        <label>2</label>
    </ligand>
</feature>
<evidence type="ECO:0000256" key="6">
    <source>
        <dbReference type="ARBA" id="ARBA00022953"/>
    </source>
</evidence>
<keyword evidence="3" id="KW-0808">Transferase</keyword>
<dbReference type="GO" id="GO:0000166">
    <property type="term" value="F:nucleotide binding"/>
    <property type="evidence" value="ECO:0007669"/>
    <property type="project" value="UniProtKB-KW"/>
</dbReference>
<evidence type="ECO:0000256" key="8">
    <source>
        <dbReference type="ARBA" id="ARBA00048744"/>
    </source>
</evidence>
<evidence type="ECO:0000313" key="11">
    <source>
        <dbReference type="EMBL" id="DAD50985.1"/>
    </source>
</evidence>
<evidence type="ECO:0000256" key="4">
    <source>
        <dbReference type="ARBA" id="ARBA00022695"/>
    </source>
</evidence>
<gene>
    <name evidence="11" type="primary">SRR6960509_10_3</name>
</gene>
<dbReference type="GeneID" id="80399120"/>
<dbReference type="Pfam" id="PF03431">
    <property type="entry name" value="RNA_replicase_B"/>
    <property type="match status" value="1"/>
</dbReference>
<dbReference type="KEGG" id="vg:80399120"/>
<evidence type="ECO:0000256" key="1">
    <source>
        <dbReference type="ARBA" id="ARBA00012494"/>
    </source>
</evidence>
<feature type="binding site" evidence="9">
    <location>
        <position position="414"/>
    </location>
    <ligand>
        <name>Mg(2+)</name>
        <dbReference type="ChEBI" id="CHEBI:18420"/>
        <label>2</label>
    </ligand>
</feature>
<dbReference type="PROSITE" id="PS50522">
    <property type="entry name" value="RDRP_PHAGE"/>
    <property type="match status" value="1"/>
</dbReference>
<proteinExistence type="predicted"/>
<evidence type="ECO:0000256" key="9">
    <source>
        <dbReference type="PIRSR" id="PIRSR605093-1"/>
    </source>
</evidence>
<dbReference type="InterPro" id="IPR007096">
    <property type="entry name" value="RNA-dir_Rpol_cat_phage"/>
</dbReference>
<sequence>MTSNLNRELGEKTRQRWDRRKSVEALLKSLSARAADVTLQRASVVQSASHLWEDLNTPTSLGLYLCMKYGDMVSVVQHKFQISCYEPVFHHSVDRIDRDYQAVSYLSKVRWEISGLDPTNAAISSVSEFEEVCRLTNERFTAYSDGGLIPPALNQVLHLMQGIISRVLGDLRPDEWVEACRFGPGACYKVRGTTSYDKIGAKPSVTMDFALLGLALVNSSPSWISSVRGHGKDDFSGDEPLDNPEPLTLNDLQLVRGGNFSLVPKKATTHRDIEVQPALNVYAQLGLGAMIRKRLKRSGLDLDRQPAINRELARLGSIYNHNATIDMRGASNTISKKLVEFLFPVRWFCALDICRTRYLENFPEKGGLLPLERFASMGNGYTFELESLIFWALAKACASICGEADHEIAVFGDDVVCGQQTAKLFAEYVPALGFIVNQDKSFFSGPFRESCGEDYLLGSNIRPYFYKGTDTDGLQSIVSLCNGLRRKSMQASQGVISDSLYYRCWSFVQRLVPTDIRLTLSGPWSEQDQWFIEDSGVYLRNRALQYRNWCWTCPSVVMSFPRITPHSYLSAKAAMLYGLVVGPLTDATESYYADAGFYDFRSKRRCSPFAVLSKNSLKLTLTVTSTEVNPCGQWSHL</sequence>
<organism evidence="11 12">
    <name type="scientific">ssRNA phage SRR6960509_10</name>
    <dbReference type="NCBI Taxonomy" id="2786521"/>
    <lineage>
        <taxon>Viruses</taxon>
        <taxon>Riboviria</taxon>
        <taxon>Orthornavirae</taxon>
        <taxon>Lenarviricota</taxon>
        <taxon>Leviviricetes</taxon>
        <taxon>Norzivirales</taxon>
        <taxon>Fiersviridae</taxon>
        <taxon>Thiyevirus</taxon>
        <taxon>Thiyevirus asiocola</taxon>
    </lineage>
</organism>
<keyword evidence="2 11" id="KW-0696">RNA-directed RNA polymerase</keyword>
<accession>A0A8S5L033</accession>
<keyword evidence="9" id="KW-0460">Magnesium</keyword>
<dbReference type="RefSeq" id="YP_010769956.1">
    <property type="nucleotide sequence ID" value="NC_074118.1"/>
</dbReference>
<evidence type="ECO:0000259" key="10">
    <source>
        <dbReference type="PROSITE" id="PS50522"/>
    </source>
</evidence>
<evidence type="ECO:0000256" key="7">
    <source>
        <dbReference type="ARBA" id="ARBA00030248"/>
    </source>
</evidence>
<evidence type="ECO:0000256" key="3">
    <source>
        <dbReference type="ARBA" id="ARBA00022679"/>
    </source>
</evidence>
<evidence type="ECO:0000313" key="12">
    <source>
        <dbReference type="Proteomes" id="UP000676407"/>
    </source>
</evidence>
<dbReference type="GO" id="GO:0039694">
    <property type="term" value="P:viral RNA genome replication"/>
    <property type="evidence" value="ECO:0007669"/>
    <property type="project" value="InterPro"/>
</dbReference>
<keyword evidence="12" id="KW-1185">Reference proteome</keyword>
<evidence type="ECO:0000256" key="5">
    <source>
        <dbReference type="ARBA" id="ARBA00022741"/>
    </source>
</evidence>
<dbReference type="Proteomes" id="UP000676407">
    <property type="component" value="Segment"/>
</dbReference>
<keyword evidence="5" id="KW-0547">Nucleotide-binding</keyword>
<reference evidence="11" key="1">
    <citation type="submission" date="2020-09" db="EMBL/GenBank/DDBJ databases">
        <title>Leviviricetes taxonomy.</title>
        <authorList>
            <person name="Stockdale S.R."/>
            <person name="Callanan J."/>
            <person name="Adriaenssens E.M."/>
            <person name="Kuhn J.H."/>
            <person name="Rumnieks J."/>
            <person name="Shkoporov A."/>
            <person name="Draper L.A."/>
            <person name="Ross P."/>
            <person name="Hill C."/>
        </authorList>
    </citation>
    <scope>NUCLEOTIDE SEQUENCE</scope>
</reference>
<evidence type="ECO:0000256" key="2">
    <source>
        <dbReference type="ARBA" id="ARBA00022484"/>
    </source>
</evidence>
<feature type="domain" description="RdRp catalytic" evidence="10">
    <location>
        <begin position="311"/>
        <end position="445"/>
    </location>
</feature>
<comment type="cofactor">
    <cofactor evidence="9">
        <name>Mg(2+)</name>
        <dbReference type="ChEBI" id="CHEBI:18420"/>
    </cofactor>
    <text evidence="9">Binds 2 Mg(2+) per subunit.</text>
</comment>
<protein>
    <recommendedName>
        <fullName evidence="1">RNA-directed RNA polymerase</fullName>
        <ecNumber evidence="1">2.7.7.48</ecNumber>
    </recommendedName>
    <alternativeName>
        <fullName evidence="7">RNA replicase beta chain</fullName>
    </alternativeName>
</protein>
<feature type="binding site" evidence="9">
    <location>
        <position position="413"/>
    </location>
    <ligand>
        <name>Mg(2+)</name>
        <dbReference type="ChEBI" id="CHEBI:18420"/>
        <label>2</label>
    </ligand>
</feature>